<dbReference type="Proteomes" id="UP000294856">
    <property type="component" value="Unassembled WGS sequence"/>
</dbReference>
<protein>
    <submittedName>
        <fullName evidence="1">Uncharacterized protein</fullName>
    </submittedName>
</protein>
<reference evidence="1 2" key="1">
    <citation type="submission" date="2019-03" db="EMBL/GenBank/DDBJ databases">
        <title>Genomic Encyclopedia of Type Strains, Phase IV (KMG-IV): sequencing the most valuable type-strain genomes for metagenomic binning, comparative biology and taxonomic classification.</title>
        <authorList>
            <person name="Goeker M."/>
        </authorList>
    </citation>
    <scope>NUCLEOTIDE SEQUENCE [LARGE SCALE GENOMIC DNA]</scope>
    <source>
        <strain evidence="1 2">DSM 44684</strain>
    </source>
</reference>
<accession>A0A4R1G3X1</accession>
<evidence type="ECO:0000313" key="2">
    <source>
        <dbReference type="Proteomes" id="UP000294856"/>
    </source>
</evidence>
<organism evidence="1 2">
    <name type="scientific">Nocardia alba</name>
    <dbReference type="NCBI Taxonomy" id="225051"/>
    <lineage>
        <taxon>Bacteria</taxon>
        <taxon>Bacillati</taxon>
        <taxon>Actinomycetota</taxon>
        <taxon>Actinomycetes</taxon>
        <taxon>Mycobacteriales</taxon>
        <taxon>Nocardiaceae</taxon>
        <taxon>Nocardia</taxon>
    </lineage>
</organism>
<gene>
    <name evidence="1" type="ORF">DFR71_2187</name>
</gene>
<sequence>MSTAVVAARPGAAGLGVLTSDNISGRRKWIYRWPTALTRGSGNSASAIASSRSRVLRRTARSYPGTHELSEALHISEFAVRVYSEASACTSRAKCGTSTPTVNNPADFNAWYPPITSLARCNPNSCNAAAAKLDVYPSEQKMIHSTS</sequence>
<keyword evidence="2" id="KW-1185">Reference proteome</keyword>
<comment type="caution">
    <text evidence="1">The sequence shown here is derived from an EMBL/GenBank/DDBJ whole genome shotgun (WGS) entry which is preliminary data.</text>
</comment>
<proteinExistence type="predicted"/>
<dbReference type="EMBL" id="SMFR01000001">
    <property type="protein sequence ID" value="TCK01163.1"/>
    <property type="molecule type" value="Genomic_DNA"/>
</dbReference>
<dbReference type="AlphaFoldDB" id="A0A4R1G3X1"/>
<evidence type="ECO:0000313" key="1">
    <source>
        <dbReference type="EMBL" id="TCK01163.1"/>
    </source>
</evidence>
<name>A0A4R1G3X1_9NOCA</name>